<accession>A0AA37GQX0</accession>
<name>A0AA37GQX0_9PEZI</name>
<evidence type="ECO:0000256" key="1">
    <source>
        <dbReference type="SAM" id="MobiDB-lite"/>
    </source>
</evidence>
<sequence>MASRYPMPNIYSRPAKEKTTSSPSTSGAIKSIFKIPQSYPVVSPSTSKYPLPRVYTTSHKTATGSSPAGGQHDGQGAMGSRASVESWDTVDQIKEDQAPV</sequence>
<gene>
    <name evidence="2" type="ORF">ColLi_08150</name>
</gene>
<protein>
    <submittedName>
        <fullName evidence="2">Uncharacterized protein</fullName>
    </submittedName>
</protein>
<reference evidence="2 3" key="1">
    <citation type="submission" date="2021-07" db="EMBL/GenBank/DDBJ databases">
        <title>Genome data of Colletotrichum spaethianum.</title>
        <authorList>
            <person name="Utami Y.D."/>
            <person name="Hiruma K."/>
        </authorList>
    </citation>
    <scope>NUCLEOTIDE SEQUENCE [LARGE SCALE GENOMIC DNA]</scope>
    <source>
        <strain evidence="2 3">MAFF 242679</strain>
    </source>
</reference>
<feature type="region of interest" description="Disordered" evidence="1">
    <location>
        <begin position="1"/>
        <end position="27"/>
    </location>
</feature>
<dbReference type="Proteomes" id="UP001055172">
    <property type="component" value="Unassembled WGS sequence"/>
</dbReference>
<dbReference type="EMBL" id="BPPX01000017">
    <property type="protein sequence ID" value="GJC85312.1"/>
    <property type="molecule type" value="Genomic_DNA"/>
</dbReference>
<evidence type="ECO:0000313" key="3">
    <source>
        <dbReference type="Proteomes" id="UP001055172"/>
    </source>
</evidence>
<feature type="region of interest" description="Disordered" evidence="1">
    <location>
        <begin position="39"/>
        <end position="100"/>
    </location>
</feature>
<feature type="compositionally biased region" description="Polar residues" evidence="1">
    <location>
        <begin position="55"/>
        <end position="68"/>
    </location>
</feature>
<evidence type="ECO:0000313" key="2">
    <source>
        <dbReference type="EMBL" id="GJC85312.1"/>
    </source>
</evidence>
<keyword evidence="3" id="KW-1185">Reference proteome</keyword>
<proteinExistence type="predicted"/>
<dbReference type="AlphaFoldDB" id="A0AA37GQX0"/>
<organism evidence="2 3">
    <name type="scientific">Colletotrichum liriopes</name>
    <dbReference type="NCBI Taxonomy" id="708192"/>
    <lineage>
        <taxon>Eukaryota</taxon>
        <taxon>Fungi</taxon>
        <taxon>Dikarya</taxon>
        <taxon>Ascomycota</taxon>
        <taxon>Pezizomycotina</taxon>
        <taxon>Sordariomycetes</taxon>
        <taxon>Hypocreomycetidae</taxon>
        <taxon>Glomerellales</taxon>
        <taxon>Glomerellaceae</taxon>
        <taxon>Colletotrichum</taxon>
        <taxon>Colletotrichum spaethianum species complex</taxon>
    </lineage>
</organism>
<comment type="caution">
    <text evidence="2">The sequence shown here is derived from an EMBL/GenBank/DDBJ whole genome shotgun (WGS) entry which is preliminary data.</text>
</comment>
<feature type="compositionally biased region" description="Basic and acidic residues" evidence="1">
    <location>
        <begin position="91"/>
        <end position="100"/>
    </location>
</feature>